<feature type="compositionally biased region" description="Pro residues" evidence="3">
    <location>
        <begin position="33"/>
        <end position="44"/>
    </location>
</feature>
<keyword evidence="1 2" id="KW-0728">SH3 domain</keyword>
<dbReference type="Proteomes" id="UP001163798">
    <property type="component" value="Unassembled WGS sequence"/>
</dbReference>
<keyword evidence="7" id="KW-1185">Reference proteome</keyword>
<organism evidence="6 7">
    <name type="scientific">Lentinula aff. detonsa</name>
    <dbReference type="NCBI Taxonomy" id="2804958"/>
    <lineage>
        <taxon>Eukaryota</taxon>
        <taxon>Fungi</taxon>
        <taxon>Dikarya</taxon>
        <taxon>Basidiomycota</taxon>
        <taxon>Agaricomycotina</taxon>
        <taxon>Agaricomycetes</taxon>
        <taxon>Agaricomycetidae</taxon>
        <taxon>Agaricales</taxon>
        <taxon>Marasmiineae</taxon>
        <taxon>Omphalotaceae</taxon>
        <taxon>Lentinula</taxon>
    </lineage>
</organism>
<dbReference type="SUPFAM" id="SSF50044">
    <property type="entry name" value="SH3-domain"/>
    <property type="match status" value="1"/>
</dbReference>
<evidence type="ECO:0000256" key="1">
    <source>
        <dbReference type="ARBA" id="ARBA00022443"/>
    </source>
</evidence>
<evidence type="ECO:0008006" key="8">
    <source>
        <dbReference type="Google" id="ProtNLM"/>
    </source>
</evidence>
<feature type="compositionally biased region" description="Low complexity" evidence="3">
    <location>
        <begin position="639"/>
        <end position="657"/>
    </location>
</feature>
<evidence type="ECO:0000259" key="4">
    <source>
        <dbReference type="PROSITE" id="PS50002"/>
    </source>
</evidence>
<dbReference type="SMART" id="SM00326">
    <property type="entry name" value="SH3"/>
    <property type="match status" value="1"/>
</dbReference>
<feature type="domain" description="SH3" evidence="4">
    <location>
        <begin position="45"/>
        <end position="104"/>
    </location>
</feature>
<dbReference type="PROSITE" id="PS50002">
    <property type="entry name" value="SH3"/>
    <property type="match status" value="1"/>
</dbReference>
<dbReference type="InterPro" id="IPR036028">
    <property type="entry name" value="SH3-like_dom_sf"/>
</dbReference>
<dbReference type="Gene3D" id="2.20.70.10">
    <property type="match status" value="1"/>
</dbReference>
<feature type="region of interest" description="Disordered" evidence="3">
    <location>
        <begin position="369"/>
        <end position="415"/>
    </location>
</feature>
<protein>
    <recommendedName>
        <fullName evidence="8">SH3 domain-containing protein</fullName>
    </recommendedName>
</protein>
<feature type="compositionally biased region" description="Low complexity" evidence="3">
    <location>
        <begin position="23"/>
        <end position="32"/>
    </location>
</feature>
<proteinExistence type="predicted"/>
<dbReference type="PROSITE" id="PS50020">
    <property type="entry name" value="WW_DOMAIN_2"/>
    <property type="match status" value="1"/>
</dbReference>
<dbReference type="PANTHER" id="PTHR46026:SF1">
    <property type="entry name" value="RHO-TYPE GUANINE NUCLEOTIDE EXCHANGE FACTOR, ISOFORM F"/>
    <property type="match status" value="1"/>
</dbReference>
<feature type="compositionally biased region" description="Low complexity" evidence="3">
    <location>
        <begin position="392"/>
        <end position="415"/>
    </location>
</feature>
<dbReference type="CDD" id="cd00201">
    <property type="entry name" value="WW"/>
    <property type="match status" value="1"/>
</dbReference>
<feature type="compositionally biased region" description="Polar residues" evidence="3">
    <location>
        <begin position="369"/>
        <end position="381"/>
    </location>
</feature>
<dbReference type="PANTHER" id="PTHR46026">
    <property type="entry name" value="RHO-TYPE GUANINE NUCLEOTIDE EXCHANGE FACTOR, ISOFORM F"/>
    <property type="match status" value="1"/>
</dbReference>
<dbReference type="SMART" id="SM00456">
    <property type="entry name" value="WW"/>
    <property type="match status" value="1"/>
</dbReference>
<feature type="non-terminal residue" evidence="6">
    <location>
        <position position="730"/>
    </location>
</feature>
<feature type="region of interest" description="Disordered" evidence="3">
    <location>
        <begin position="571"/>
        <end position="600"/>
    </location>
</feature>
<dbReference type="InterPro" id="IPR001202">
    <property type="entry name" value="WW_dom"/>
</dbReference>
<dbReference type="EMBL" id="MU793582">
    <property type="protein sequence ID" value="KAJ3781256.1"/>
    <property type="molecule type" value="Genomic_DNA"/>
</dbReference>
<feature type="region of interest" description="Disordered" evidence="3">
    <location>
        <begin position="234"/>
        <end position="297"/>
    </location>
</feature>
<dbReference type="Gene3D" id="2.30.30.40">
    <property type="entry name" value="SH3 Domains"/>
    <property type="match status" value="1"/>
</dbReference>
<reference evidence="6" key="1">
    <citation type="submission" date="2022-08" db="EMBL/GenBank/DDBJ databases">
        <authorList>
            <consortium name="DOE Joint Genome Institute"/>
            <person name="Min B."/>
            <person name="Riley R."/>
            <person name="Sierra-Patev S."/>
            <person name="Naranjo-Ortiz M."/>
            <person name="Looney B."/>
            <person name="Konkel Z."/>
            <person name="Slot J.C."/>
            <person name="Sakamoto Y."/>
            <person name="Steenwyk J.L."/>
            <person name="Rokas A."/>
            <person name="Carro J."/>
            <person name="Camarero S."/>
            <person name="Ferreira P."/>
            <person name="Molpeceres G."/>
            <person name="Ruiz-Duenas F.J."/>
            <person name="Serrano A."/>
            <person name="Henrissat B."/>
            <person name="Drula E."/>
            <person name="Hughes K.W."/>
            <person name="Mata J.L."/>
            <person name="Ishikawa N.K."/>
            <person name="Vargas-Isla R."/>
            <person name="Ushijima S."/>
            <person name="Smith C.A."/>
            <person name="Ahrendt S."/>
            <person name="Andreopoulos W."/>
            <person name="He G."/>
            <person name="Labutti K."/>
            <person name="Lipzen A."/>
            <person name="Ng V."/>
            <person name="Sandor L."/>
            <person name="Barry K."/>
            <person name="Martinez A.T."/>
            <person name="Xiao Y."/>
            <person name="Gibbons J.G."/>
            <person name="Terashima K."/>
            <person name="Hibbett D.S."/>
            <person name="Grigoriev I.V."/>
        </authorList>
    </citation>
    <scope>NUCLEOTIDE SEQUENCE</scope>
    <source>
        <strain evidence="6">TFB10291</strain>
    </source>
</reference>
<dbReference type="FunFam" id="2.30.30.40:FF:000072">
    <property type="entry name" value="Unconventional Myosin IB"/>
    <property type="match status" value="1"/>
</dbReference>
<evidence type="ECO:0000313" key="7">
    <source>
        <dbReference type="Proteomes" id="UP001163798"/>
    </source>
</evidence>
<feature type="compositionally biased region" description="Low complexity" evidence="3">
    <location>
        <begin position="571"/>
        <end position="590"/>
    </location>
</feature>
<dbReference type="InterPro" id="IPR057827">
    <property type="entry name" value="WW_fungi"/>
</dbReference>
<evidence type="ECO:0000313" key="6">
    <source>
        <dbReference type="EMBL" id="KAJ3781256.1"/>
    </source>
</evidence>
<feature type="region of interest" description="Disordered" evidence="3">
    <location>
        <begin position="325"/>
        <end position="357"/>
    </location>
</feature>
<feature type="region of interest" description="Disordered" evidence="3">
    <location>
        <begin position="155"/>
        <end position="202"/>
    </location>
</feature>
<dbReference type="GO" id="GO:0005737">
    <property type="term" value="C:cytoplasm"/>
    <property type="evidence" value="ECO:0007669"/>
    <property type="project" value="TreeGrafter"/>
</dbReference>
<feature type="region of interest" description="Disordered" evidence="3">
    <location>
        <begin position="1"/>
        <end position="44"/>
    </location>
</feature>
<evidence type="ECO:0000256" key="3">
    <source>
        <dbReference type="SAM" id="MobiDB-lite"/>
    </source>
</evidence>
<feature type="compositionally biased region" description="Polar residues" evidence="3">
    <location>
        <begin position="8"/>
        <end position="20"/>
    </location>
</feature>
<dbReference type="Pfam" id="PF23518">
    <property type="entry name" value="WW_2"/>
    <property type="match status" value="1"/>
</dbReference>
<accession>A0AA38KDP7</accession>
<feature type="region of interest" description="Disordered" evidence="3">
    <location>
        <begin position="619"/>
        <end position="657"/>
    </location>
</feature>
<dbReference type="InterPro" id="IPR001452">
    <property type="entry name" value="SH3_domain"/>
</dbReference>
<name>A0AA38KDP7_9AGAR</name>
<evidence type="ECO:0000256" key="2">
    <source>
        <dbReference type="PROSITE-ProRule" id="PRU00192"/>
    </source>
</evidence>
<gene>
    <name evidence="6" type="ORF">GGU10DRAFT_320569</name>
</gene>
<comment type="caution">
    <text evidence="6">The sequence shown here is derived from an EMBL/GenBank/DDBJ whole genome shotgun (WGS) entry which is preliminary data.</text>
</comment>
<dbReference type="Pfam" id="PF00018">
    <property type="entry name" value="SH3_1"/>
    <property type="match status" value="1"/>
</dbReference>
<dbReference type="AlphaFoldDB" id="A0AA38KDP7"/>
<feature type="compositionally biased region" description="Acidic residues" evidence="3">
    <location>
        <begin position="234"/>
        <end position="243"/>
    </location>
</feature>
<feature type="compositionally biased region" description="Polar residues" evidence="3">
    <location>
        <begin position="272"/>
        <end position="281"/>
    </location>
</feature>
<feature type="region of interest" description="Disordered" evidence="3">
    <location>
        <begin position="110"/>
        <end position="129"/>
    </location>
</feature>
<sequence length="730" mass="79410">MYDERSTPESYNYGYTSTTDPYHPSQSHSLTPSPSPSPPPLPTYPPSLFCRAKYPYTAQDASALTFTTGSIIEVLTRQESGWWDGMLGDERGWFPSNYVEVISEEEAEREWGEREREMEREMEVQGEMEMGREWGEREGWEREVDMGHALISASASSSSSSATDEWLAQALSSGSKSGSREREGRRERGRERERESASDFWMPQVASNGQIFYINTKTGEQSRDLPLEAEDVGVDDDEEEEEEGYYHHHHQEGERVNGEYGEGEGENGSGNPTSMFGSNSHSHLHPNAHTPSSYPSTPEPWIKRLADDGLSYYYLNTLDGSVQWDRPSPVPGFSEGYSANTPTTAVPRRRGREGSLETETETMTITDVDISNHSHPSSSEGTFIELDPNPNPNTNPNHSTKSLSQPHLTLPSSLPSPLLQSQLKLSSHLKLSSQLSSQLRAGLVPPPLTGDHPMEMIRRAREAIEGVVRRLSFTSTSIPTSGFTSTFTSTPIPTSTLIHTLIEHVILTLRNLLYICSSGSGSGSGTGTGTGGDRGLDLLDMGIVKGGKAVLDRFLDQSSLVSELNSNLNLKATNNSKTTNNSTSTSTPTSNPNPNPLKPAQRKLTATLSRLVLSARAVEYEDGDGDGEVDVNGDGGGDTTQNTIQSSPQSSIQTTPQTRETLDRIRGDAIELGKALDGYAKEVERVFGFGDGGDVGSIIGSTGTTRRKRLYAVFDPAGLGLGMLGAGRAG</sequence>
<feature type="compositionally biased region" description="Basic and acidic residues" evidence="3">
    <location>
        <begin position="178"/>
        <end position="197"/>
    </location>
</feature>
<feature type="domain" description="WW" evidence="5">
    <location>
        <begin position="295"/>
        <end position="329"/>
    </location>
</feature>
<dbReference type="GO" id="GO:0005085">
    <property type="term" value="F:guanyl-nucleotide exchange factor activity"/>
    <property type="evidence" value="ECO:0007669"/>
    <property type="project" value="TreeGrafter"/>
</dbReference>
<feature type="compositionally biased region" description="Acidic residues" evidence="3">
    <location>
        <begin position="620"/>
        <end position="631"/>
    </location>
</feature>
<evidence type="ECO:0000259" key="5">
    <source>
        <dbReference type="PROSITE" id="PS50020"/>
    </source>
</evidence>